<evidence type="ECO:0000259" key="3">
    <source>
        <dbReference type="Pfam" id="PF22685"/>
    </source>
</evidence>
<keyword evidence="5" id="KW-1185">Reference proteome</keyword>
<dbReference type="PANTHER" id="PTHR43818">
    <property type="entry name" value="BCDNA.GH03377"/>
    <property type="match status" value="1"/>
</dbReference>
<dbReference type="GO" id="GO:0000166">
    <property type="term" value="F:nucleotide binding"/>
    <property type="evidence" value="ECO:0007669"/>
    <property type="project" value="InterPro"/>
</dbReference>
<dbReference type="Gene3D" id="3.40.50.720">
    <property type="entry name" value="NAD(P)-binding Rossmann-like Domain"/>
    <property type="match status" value="1"/>
</dbReference>
<sequence>MDKIIHVGVIGGSANNQWASSTHIPALQQLPKFKITAIGTTRMESAEKSASQFGVPLAFADSNELTRHPDVDMVIVSVKVPGHYDAVMAGLNAEKHVYCEWPLGLNTSQAVEMNKLAAAKKVHHAIGLQARQSPEVNFVKDLVAEGYVGKVLSCHMKVSTTAKGGTTNETSKYLLDNSNGANLLTINAGHAIDALCYSLGDFKELSATIANQIKQVKVQETGEMIEKTTADQILINGTLKSGATASIHVQGGVTFRTGVSLEIYGTEGTIVLSNESTHAQFQWGDLKVEGMNIANQGNSTSLAELSIPDQYRWVPDTIPGGPAFNVAQALEKFGVDILEGTHYVPNFEDAVKLHVLLDLIQKAADTGERQVL</sequence>
<dbReference type="EMBL" id="PXZM01000036">
    <property type="protein sequence ID" value="PSJ91074.1"/>
    <property type="molecule type" value="Genomic_DNA"/>
</dbReference>
<dbReference type="Pfam" id="PF01408">
    <property type="entry name" value="GFO_IDH_MocA"/>
    <property type="match status" value="1"/>
</dbReference>
<comment type="caution">
    <text evidence="4">The sequence shown here is derived from an EMBL/GenBank/DDBJ whole genome shotgun (WGS) entry which is preliminary data.</text>
</comment>
<evidence type="ECO:0000259" key="2">
    <source>
        <dbReference type="Pfam" id="PF01408"/>
    </source>
</evidence>
<keyword evidence="1" id="KW-0560">Oxidoreductase</keyword>
<dbReference type="Proteomes" id="UP000240419">
    <property type="component" value="Unassembled WGS sequence"/>
</dbReference>
<dbReference type="PANTHER" id="PTHR43818:SF11">
    <property type="entry name" value="BCDNA.GH03377"/>
    <property type="match status" value="1"/>
</dbReference>
<dbReference type="GO" id="GO:0016491">
    <property type="term" value="F:oxidoreductase activity"/>
    <property type="evidence" value="ECO:0007669"/>
    <property type="project" value="UniProtKB-KW"/>
</dbReference>
<dbReference type="Gene3D" id="3.30.360.10">
    <property type="entry name" value="Dihydrodipicolinate Reductase, domain 2"/>
    <property type="match status" value="1"/>
</dbReference>
<protein>
    <submittedName>
        <fullName evidence="4">Dehydrogenase</fullName>
    </submittedName>
</protein>
<name>A0A2P7UVU8_9BACL</name>
<dbReference type="InterPro" id="IPR036291">
    <property type="entry name" value="NAD(P)-bd_dom_sf"/>
</dbReference>
<dbReference type="InterPro" id="IPR050463">
    <property type="entry name" value="Gfo/Idh/MocA_oxidrdct_glycsds"/>
</dbReference>
<dbReference type="SUPFAM" id="SSF51735">
    <property type="entry name" value="NAD(P)-binding Rossmann-fold domains"/>
    <property type="match status" value="1"/>
</dbReference>
<feature type="domain" description="Gfo/Idh/MocA-like oxidoreductase N-terminal" evidence="2">
    <location>
        <begin position="5"/>
        <end position="123"/>
    </location>
</feature>
<evidence type="ECO:0000313" key="5">
    <source>
        <dbReference type="Proteomes" id="UP000240419"/>
    </source>
</evidence>
<dbReference type="InterPro" id="IPR000683">
    <property type="entry name" value="Gfo/Idh/MocA-like_OxRdtase_N"/>
</dbReference>
<reference evidence="4 5" key="1">
    <citation type="submission" date="2018-03" db="EMBL/GenBank/DDBJ databases">
        <title>Brevisbacillus phylogenomics.</title>
        <authorList>
            <person name="Dunlap C."/>
        </authorList>
    </citation>
    <scope>NUCLEOTIDE SEQUENCE [LARGE SCALE GENOMIC DNA]</scope>
    <source>
        <strain evidence="4 5">NRRL NRS-1210</strain>
    </source>
</reference>
<gene>
    <name evidence="4" type="ORF">C7R93_20710</name>
</gene>
<dbReference type="InterPro" id="IPR055080">
    <property type="entry name" value="Gal80p-like_C"/>
</dbReference>
<evidence type="ECO:0000313" key="4">
    <source>
        <dbReference type="EMBL" id="PSJ91074.1"/>
    </source>
</evidence>
<dbReference type="Pfam" id="PF22685">
    <property type="entry name" value="Gal80p_C-like"/>
    <property type="match status" value="1"/>
</dbReference>
<evidence type="ECO:0000256" key="1">
    <source>
        <dbReference type="ARBA" id="ARBA00023002"/>
    </source>
</evidence>
<dbReference type="SUPFAM" id="SSF55347">
    <property type="entry name" value="Glyceraldehyde-3-phosphate dehydrogenase-like, C-terminal domain"/>
    <property type="match status" value="1"/>
</dbReference>
<dbReference type="OrthoDB" id="9815825at2"/>
<proteinExistence type="predicted"/>
<dbReference type="AlphaFoldDB" id="A0A2P7UVU8"/>
<accession>A0A2P7UVU8</accession>
<organism evidence="4 5">
    <name type="scientific">Brevibacillus fortis</name>
    <dbReference type="NCBI Taxonomy" id="2126352"/>
    <lineage>
        <taxon>Bacteria</taxon>
        <taxon>Bacillati</taxon>
        <taxon>Bacillota</taxon>
        <taxon>Bacilli</taxon>
        <taxon>Bacillales</taxon>
        <taxon>Paenibacillaceae</taxon>
        <taxon>Brevibacillus</taxon>
    </lineage>
</organism>
<feature type="domain" description="Gal80p-like C-terminal" evidence="3">
    <location>
        <begin position="134"/>
        <end position="272"/>
    </location>
</feature>
<dbReference type="RefSeq" id="WP_106840601.1">
    <property type="nucleotide sequence ID" value="NZ_JBCNIW010000025.1"/>
</dbReference>